<dbReference type="InterPro" id="IPR025659">
    <property type="entry name" value="Tubby-like_C"/>
</dbReference>
<dbReference type="SUPFAM" id="SSF54518">
    <property type="entry name" value="Tubby C-terminal domain-like"/>
    <property type="match status" value="1"/>
</dbReference>
<accession>A0A816T115</accession>
<dbReference type="Proteomes" id="UP000663824">
    <property type="component" value="Unassembled WGS sequence"/>
</dbReference>
<dbReference type="InterPro" id="IPR038595">
    <property type="entry name" value="LOR_sf"/>
</dbReference>
<sequence length="192" mass="21622">MMTRTFLRLFLLGNVLVLAAGFLFSKKLQAPVVYEMKQKLLTIGTSSYAIKNKAGTPIYKVGFKTIGLGKHLQLTDANTGKEYYAIKHVLNPLGLAKYEIRQNDRVIADVKRKVKWIGLGTKFSVTSKLGTFKISGNFRAQDFKIKKDGQLVATVSKKFFSFHDKYGVKIERDQDAPFILCLVVVLDEVTHD</sequence>
<gene>
    <name evidence="4" type="ORF">MBJ925_LOCUS24065</name>
    <name evidence="3" type="ORF">XDN619_LOCUS16512</name>
</gene>
<name>A0A816T115_9BILA</name>
<dbReference type="InterPro" id="IPR007612">
    <property type="entry name" value="LOR"/>
</dbReference>
<evidence type="ECO:0008006" key="6">
    <source>
        <dbReference type="Google" id="ProtNLM"/>
    </source>
</evidence>
<reference evidence="3" key="1">
    <citation type="submission" date="2021-02" db="EMBL/GenBank/DDBJ databases">
        <authorList>
            <person name="Nowell W R."/>
        </authorList>
    </citation>
    <scope>NUCLEOTIDE SEQUENCE</scope>
</reference>
<organism evidence="3 5">
    <name type="scientific">Rotaria magnacalcarata</name>
    <dbReference type="NCBI Taxonomy" id="392030"/>
    <lineage>
        <taxon>Eukaryota</taxon>
        <taxon>Metazoa</taxon>
        <taxon>Spiralia</taxon>
        <taxon>Gnathifera</taxon>
        <taxon>Rotifera</taxon>
        <taxon>Eurotatoria</taxon>
        <taxon>Bdelloidea</taxon>
        <taxon>Philodinida</taxon>
        <taxon>Philodinidae</taxon>
        <taxon>Rotaria</taxon>
    </lineage>
</organism>
<feature type="chain" id="PRO_5036230628" description="Lipid/polyisoprenoid-binding YceI-like domain-containing protein" evidence="2">
    <location>
        <begin position="22"/>
        <end position="192"/>
    </location>
</feature>
<proteinExistence type="inferred from homology"/>
<dbReference type="Proteomes" id="UP000663887">
    <property type="component" value="Unassembled WGS sequence"/>
</dbReference>
<keyword evidence="2" id="KW-0732">Signal</keyword>
<evidence type="ECO:0000313" key="3">
    <source>
        <dbReference type="EMBL" id="CAF2090574.1"/>
    </source>
</evidence>
<dbReference type="Gene3D" id="2.40.160.200">
    <property type="entry name" value="LURP1-related"/>
    <property type="match status" value="1"/>
</dbReference>
<evidence type="ECO:0000313" key="4">
    <source>
        <dbReference type="EMBL" id="CAF2110522.1"/>
    </source>
</evidence>
<comment type="similarity">
    <text evidence="1">Belongs to the LOR family.</text>
</comment>
<dbReference type="Pfam" id="PF04525">
    <property type="entry name" value="LOR"/>
    <property type="match status" value="1"/>
</dbReference>
<dbReference type="AlphaFoldDB" id="A0A816T115"/>
<protein>
    <recommendedName>
        <fullName evidence="6">Lipid/polyisoprenoid-binding YceI-like domain-containing protein</fullName>
    </recommendedName>
</protein>
<comment type="caution">
    <text evidence="3">The sequence shown here is derived from an EMBL/GenBank/DDBJ whole genome shotgun (WGS) entry which is preliminary data.</text>
</comment>
<evidence type="ECO:0000313" key="5">
    <source>
        <dbReference type="Proteomes" id="UP000663887"/>
    </source>
</evidence>
<evidence type="ECO:0000256" key="1">
    <source>
        <dbReference type="ARBA" id="ARBA00005437"/>
    </source>
</evidence>
<feature type="signal peptide" evidence="2">
    <location>
        <begin position="1"/>
        <end position="21"/>
    </location>
</feature>
<dbReference type="EMBL" id="CAJNRE010012476">
    <property type="protein sequence ID" value="CAF2110522.1"/>
    <property type="molecule type" value="Genomic_DNA"/>
</dbReference>
<evidence type="ECO:0000256" key="2">
    <source>
        <dbReference type="SAM" id="SignalP"/>
    </source>
</evidence>
<dbReference type="EMBL" id="CAJNRG010007007">
    <property type="protein sequence ID" value="CAF2090574.1"/>
    <property type="molecule type" value="Genomic_DNA"/>
</dbReference>